<evidence type="ECO:0000313" key="2">
    <source>
        <dbReference type="Proteomes" id="UP000077202"/>
    </source>
</evidence>
<dbReference type="EMBL" id="LVLJ01003906">
    <property type="protein sequence ID" value="OAE19235.1"/>
    <property type="molecule type" value="Genomic_DNA"/>
</dbReference>
<proteinExistence type="predicted"/>
<dbReference type="AlphaFoldDB" id="A0A176VH44"/>
<name>A0A176VH44_MARPO</name>
<keyword evidence="2" id="KW-1185">Reference proteome</keyword>
<reference evidence="1" key="1">
    <citation type="submission" date="2016-03" db="EMBL/GenBank/DDBJ databases">
        <title>Mechanisms controlling the formation of the plant cell surface in tip-growing cells are functionally conserved among land plants.</title>
        <authorList>
            <person name="Honkanen S."/>
            <person name="Jones V.A."/>
            <person name="Morieri G."/>
            <person name="Champion C."/>
            <person name="Hetherington A.J."/>
            <person name="Kelly S."/>
            <person name="Saint-Marcoux D."/>
            <person name="Proust H."/>
            <person name="Prescott H."/>
            <person name="Dolan L."/>
        </authorList>
    </citation>
    <scope>NUCLEOTIDE SEQUENCE [LARGE SCALE GENOMIC DNA]</scope>
    <source>
        <tissue evidence="1">Whole gametophyte</tissue>
    </source>
</reference>
<gene>
    <name evidence="1" type="ORF">AXG93_3507s1060</name>
</gene>
<accession>A0A176VH44</accession>
<dbReference type="Proteomes" id="UP000077202">
    <property type="component" value="Unassembled WGS sequence"/>
</dbReference>
<comment type="caution">
    <text evidence="1">The sequence shown here is derived from an EMBL/GenBank/DDBJ whole genome shotgun (WGS) entry which is preliminary data.</text>
</comment>
<protein>
    <submittedName>
        <fullName evidence="1">Uncharacterized protein</fullName>
    </submittedName>
</protein>
<evidence type="ECO:0000313" key="1">
    <source>
        <dbReference type="EMBL" id="OAE19235.1"/>
    </source>
</evidence>
<sequence>MEAAYVRYTAIVHSPDLQAMRRGFLSFDLGGGGADGGEGILRRVGTSVIFLITLAWLENDDGSDEEI</sequence>
<organism evidence="1 2">
    <name type="scientific">Marchantia polymorpha subsp. ruderalis</name>
    <dbReference type="NCBI Taxonomy" id="1480154"/>
    <lineage>
        <taxon>Eukaryota</taxon>
        <taxon>Viridiplantae</taxon>
        <taxon>Streptophyta</taxon>
        <taxon>Embryophyta</taxon>
        <taxon>Marchantiophyta</taxon>
        <taxon>Marchantiopsida</taxon>
        <taxon>Marchantiidae</taxon>
        <taxon>Marchantiales</taxon>
        <taxon>Marchantiaceae</taxon>
        <taxon>Marchantia</taxon>
    </lineage>
</organism>